<feature type="domain" description="DUF58" evidence="1">
    <location>
        <begin position="52"/>
        <end position="251"/>
    </location>
</feature>
<gene>
    <name evidence="2" type="ORF">SAMN02745166_03156</name>
</gene>
<dbReference type="AlphaFoldDB" id="A0A1T4YFG2"/>
<dbReference type="RefSeq" id="WP_078814342.1">
    <property type="nucleotide sequence ID" value="NZ_FUYE01000010.1"/>
</dbReference>
<name>A0A1T4YFG2_9BACT</name>
<dbReference type="PANTHER" id="PTHR33608:SF7">
    <property type="entry name" value="DUF58 DOMAIN-CONTAINING PROTEIN"/>
    <property type="match status" value="1"/>
</dbReference>
<evidence type="ECO:0000259" key="1">
    <source>
        <dbReference type="Pfam" id="PF01882"/>
    </source>
</evidence>
<organism evidence="2 3">
    <name type="scientific">Prosthecobacter debontii</name>
    <dbReference type="NCBI Taxonomy" id="48467"/>
    <lineage>
        <taxon>Bacteria</taxon>
        <taxon>Pseudomonadati</taxon>
        <taxon>Verrucomicrobiota</taxon>
        <taxon>Verrucomicrobiia</taxon>
        <taxon>Verrucomicrobiales</taxon>
        <taxon>Verrucomicrobiaceae</taxon>
        <taxon>Prosthecobacter</taxon>
    </lineage>
</organism>
<proteinExistence type="predicted"/>
<dbReference type="InterPro" id="IPR036465">
    <property type="entry name" value="vWFA_dom_sf"/>
</dbReference>
<evidence type="ECO:0000313" key="2">
    <source>
        <dbReference type="EMBL" id="SKB00509.1"/>
    </source>
</evidence>
<dbReference type="EMBL" id="FUYE01000010">
    <property type="protein sequence ID" value="SKB00509.1"/>
    <property type="molecule type" value="Genomic_DNA"/>
</dbReference>
<dbReference type="Pfam" id="PF01882">
    <property type="entry name" value="DUF58"/>
    <property type="match status" value="1"/>
</dbReference>
<dbReference type="Proteomes" id="UP000190774">
    <property type="component" value="Unassembled WGS sequence"/>
</dbReference>
<dbReference type="PANTHER" id="PTHR33608">
    <property type="entry name" value="BLL2464 PROTEIN"/>
    <property type="match status" value="1"/>
</dbReference>
<dbReference type="CDD" id="cd00198">
    <property type="entry name" value="vWFA"/>
    <property type="match status" value="1"/>
</dbReference>
<evidence type="ECO:0000313" key="3">
    <source>
        <dbReference type="Proteomes" id="UP000190774"/>
    </source>
</evidence>
<dbReference type="OrthoDB" id="9776116at2"/>
<dbReference type="Gene3D" id="3.40.50.410">
    <property type="entry name" value="von Willebrand factor, type A domain"/>
    <property type="match status" value="1"/>
</dbReference>
<dbReference type="STRING" id="48467.SAMN02745166_03156"/>
<keyword evidence="3" id="KW-1185">Reference proteome</keyword>
<reference evidence="3" key="1">
    <citation type="submission" date="2017-02" db="EMBL/GenBank/DDBJ databases">
        <authorList>
            <person name="Varghese N."/>
            <person name="Submissions S."/>
        </authorList>
    </citation>
    <scope>NUCLEOTIDE SEQUENCE [LARGE SCALE GENOMIC DNA]</scope>
    <source>
        <strain evidence="3">ATCC 700200</strain>
    </source>
</reference>
<protein>
    <recommendedName>
        <fullName evidence="1">DUF58 domain-containing protein</fullName>
    </recommendedName>
</protein>
<dbReference type="InterPro" id="IPR002881">
    <property type="entry name" value="DUF58"/>
</dbReference>
<accession>A0A1T4YFG2</accession>
<sequence length="304" mass="35178">MTPETLARDDLFDAVFLDRLRSLAVRLRKRRMLSRRGAQSTPATGFTREFKDYRHYTPREDYRAIDWRLYARLDKLFVRLYEETQELNLHILVDTSGSMAEPYGEKRRQALRFAVALAYLGLAGQQRVSFYSIGDTVHQQLPPLRGQGNIDKVIQAATRLQYGGLTDLERSFTEFRPTRQRYGVIFVISDFFGRDVNTASEAVKRAAAWPGECHFVQILHPEERQPSLEGEVELAEVETGERRRFWLTRRDVQRYVETFDAFCDELARECASHRIDFVQCGAEEPFEDRFLDLLNHGSALAGGV</sequence>
<dbReference type="SUPFAM" id="SSF53300">
    <property type="entry name" value="vWA-like"/>
    <property type="match status" value="1"/>
</dbReference>